<reference evidence="10" key="1">
    <citation type="submission" date="2018-10" db="EMBL/GenBank/DDBJ databases">
        <title>Transcriptome assembly of Aceria tosichella (Wheat curl mite) Type 2.</title>
        <authorList>
            <person name="Scully E.D."/>
            <person name="Geib S.M."/>
            <person name="Palmer N.A."/>
            <person name="Gupta A.K."/>
            <person name="Sarath G."/>
            <person name="Tatineni S."/>
        </authorList>
    </citation>
    <scope>NUCLEOTIDE SEQUENCE</scope>
    <source>
        <strain evidence="10">LincolnNE</strain>
    </source>
</reference>
<dbReference type="GO" id="GO:0070403">
    <property type="term" value="F:NAD+ binding"/>
    <property type="evidence" value="ECO:0007669"/>
    <property type="project" value="InterPro"/>
</dbReference>
<dbReference type="PROSITE" id="PS50305">
    <property type="entry name" value="SIRTUIN"/>
    <property type="match status" value="1"/>
</dbReference>
<keyword evidence="5" id="KW-0520">NAD</keyword>
<dbReference type="InterPro" id="IPR050134">
    <property type="entry name" value="NAD-dep_sirtuin_deacylases"/>
</dbReference>
<feature type="region of interest" description="Disordered" evidence="8">
    <location>
        <begin position="94"/>
        <end position="121"/>
    </location>
</feature>
<keyword evidence="2" id="KW-0808">Transferase</keyword>
<protein>
    <recommendedName>
        <fullName evidence="1">protein acetyllysine N-acetyltransferase</fullName>
        <ecNumber evidence="1">2.3.1.286</ecNumber>
    </recommendedName>
</protein>
<evidence type="ECO:0000256" key="3">
    <source>
        <dbReference type="ARBA" id="ARBA00022723"/>
    </source>
</evidence>
<dbReference type="SUPFAM" id="SSF52467">
    <property type="entry name" value="DHS-like NAD/FAD-binding domain"/>
    <property type="match status" value="1"/>
</dbReference>
<dbReference type="GO" id="GO:0046872">
    <property type="term" value="F:metal ion binding"/>
    <property type="evidence" value="ECO:0007669"/>
    <property type="project" value="UniProtKB-KW"/>
</dbReference>
<dbReference type="PANTHER" id="PTHR11085">
    <property type="entry name" value="NAD-DEPENDENT PROTEIN DEACYLASE SIRTUIN-5, MITOCHONDRIAL-RELATED"/>
    <property type="match status" value="1"/>
</dbReference>
<evidence type="ECO:0000256" key="6">
    <source>
        <dbReference type="ARBA" id="ARBA00038170"/>
    </source>
</evidence>
<gene>
    <name evidence="10" type="primary">SIRT6</name>
    <name evidence="10" type="ORF">g.9952</name>
</gene>
<evidence type="ECO:0000313" key="10">
    <source>
        <dbReference type="EMBL" id="MDE46634.1"/>
    </source>
</evidence>
<feature type="active site" description="Proton acceptor" evidence="7">
    <location>
        <position position="183"/>
    </location>
</feature>
<dbReference type="Gene3D" id="3.40.50.1220">
    <property type="entry name" value="TPP-binding domain"/>
    <property type="match status" value="1"/>
</dbReference>
<evidence type="ECO:0000256" key="1">
    <source>
        <dbReference type="ARBA" id="ARBA00012928"/>
    </source>
</evidence>
<evidence type="ECO:0000256" key="5">
    <source>
        <dbReference type="ARBA" id="ARBA00023027"/>
    </source>
</evidence>
<sequence length="338" mass="37588">MKMSVDYAAGLSDFDDLGVCGLDEIVEDLESVREKVKILAEWLVSSNGSTVVHTGAGISTSAGIPDFRGKSGVWTKLLASKQSDLTEDVAMKREEEVKHDGSIKQEDSLGHTDDDADVKLGDSEKDDVKKATVVAFDQAVPTPTHMVLKLLCLNNLVGHIISQNVDGLFLKSNLPRKFISELHGNFFLDECVMCKARFIRGSPSETMRLTKSSKPCSRERCRGFLRDCILDWHSKIPHLELKRAHKASKLQLHILIGSTAQLVPAKTLICSSKRGKKYKLVVINLQPTQFDKEADLVIHRYADDVMRLLVEEMNLVVPAYDPSEDPTKTSAGIEWKRT</sequence>
<dbReference type="Pfam" id="PF02146">
    <property type="entry name" value="SIR2"/>
    <property type="match status" value="2"/>
</dbReference>
<name>A0A6G1S800_9ACAR</name>
<proteinExistence type="inferred from homology"/>
<evidence type="ECO:0000259" key="9">
    <source>
        <dbReference type="PROSITE" id="PS50305"/>
    </source>
</evidence>
<dbReference type="GO" id="GO:0000122">
    <property type="term" value="P:negative regulation of transcription by RNA polymerase II"/>
    <property type="evidence" value="ECO:0007669"/>
    <property type="project" value="TreeGrafter"/>
</dbReference>
<dbReference type="InterPro" id="IPR029035">
    <property type="entry name" value="DHS-like_NAD/FAD-binding_dom"/>
</dbReference>
<feature type="binding site" evidence="7">
    <location>
        <position position="216"/>
    </location>
    <ligand>
        <name>Zn(2+)</name>
        <dbReference type="ChEBI" id="CHEBI:29105"/>
    </ligand>
</feature>
<dbReference type="AlphaFoldDB" id="A0A6G1S800"/>
<dbReference type="PANTHER" id="PTHR11085:SF12">
    <property type="entry name" value="NAD-DEPENDENT PROTEIN DEACYLASE SIRTUIN-6"/>
    <property type="match status" value="1"/>
</dbReference>
<feature type="binding site" evidence="7">
    <location>
        <position position="191"/>
    </location>
    <ligand>
        <name>Zn(2+)</name>
        <dbReference type="ChEBI" id="CHEBI:29105"/>
    </ligand>
</feature>
<dbReference type="GO" id="GO:0046969">
    <property type="term" value="F:histone H3K9 deacetylase activity, NAD-dependent"/>
    <property type="evidence" value="ECO:0007669"/>
    <property type="project" value="TreeGrafter"/>
</dbReference>
<dbReference type="GO" id="GO:0003714">
    <property type="term" value="F:transcription corepressor activity"/>
    <property type="evidence" value="ECO:0007669"/>
    <property type="project" value="TreeGrafter"/>
</dbReference>
<feature type="binding site" evidence="7">
    <location>
        <position position="221"/>
    </location>
    <ligand>
        <name>Zn(2+)</name>
        <dbReference type="ChEBI" id="CHEBI:29105"/>
    </ligand>
</feature>
<keyword evidence="3 7" id="KW-0479">Metal-binding</keyword>
<dbReference type="EMBL" id="GGYP01001863">
    <property type="protein sequence ID" value="MDE46634.1"/>
    <property type="molecule type" value="Transcribed_RNA"/>
</dbReference>
<evidence type="ECO:0000256" key="2">
    <source>
        <dbReference type="ARBA" id="ARBA00022679"/>
    </source>
</evidence>
<dbReference type="InterPro" id="IPR003000">
    <property type="entry name" value="Sirtuin"/>
</dbReference>
<dbReference type="InterPro" id="IPR026590">
    <property type="entry name" value="Ssirtuin_cat_dom"/>
</dbReference>
<feature type="domain" description="Deacetylase sirtuin-type" evidence="9">
    <location>
        <begin position="29"/>
        <end position="316"/>
    </location>
</feature>
<comment type="similarity">
    <text evidence="6">Belongs to the sirtuin family. Class IV subfamily.</text>
</comment>
<dbReference type="Gene3D" id="2.20.28.200">
    <property type="match status" value="1"/>
</dbReference>
<dbReference type="GO" id="GO:0005634">
    <property type="term" value="C:nucleus"/>
    <property type="evidence" value="ECO:0007669"/>
    <property type="project" value="TreeGrafter"/>
</dbReference>
<evidence type="ECO:0000256" key="8">
    <source>
        <dbReference type="SAM" id="MobiDB-lite"/>
    </source>
</evidence>
<evidence type="ECO:0000256" key="4">
    <source>
        <dbReference type="ARBA" id="ARBA00022833"/>
    </source>
</evidence>
<accession>A0A6G1S800</accession>
<evidence type="ECO:0000256" key="7">
    <source>
        <dbReference type="PROSITE-ProRule" id="PRU00236"/>
    </source>
</evidence>
<feature type="binding site" evidence="7">
    <location>
        <position position="194"/>
    </location>
    <ligand>
        <name>Zn(2+)</name>
        <dbReference type="ChEBI" id="CHEBI:29105"/>
    </ligand>
</feature>
<dbReference type="EC" id="2.3.1.286" evidence="1"/>
<organism evidence="10">
    <name type="scientific">Aceria tosichella</name>
    <name type="common">wheat curl mite</name>
    <dbReference type="NCBI Taxonomy" id="561515"/>
    <lineage>
        <taxon>Eukaryota</taxon>
        <taxon>Metazoa</taxon>
        <taxon>Ecdysozoa</taxon>
        <taxon>Arthropoda</taxon>
        <taxon>Chelicerata</taxon>
        <taxon>Arachnida</taxon>
        <taxon>Acari</taxon>
        <taxon>Acariformes</taxon>
        <taxon>Trombidiformes</taxon>
        <taxon>Prostigmata</taxon>
        <taxon>Eupodina</taxon>
        <taxon>Eriophyoidea</taxon>
        <taxon>Eriophyidae</taxon>
        <taxon>Eriophyinae</taxon>
        <taxon>Aceriini</taxon>
        <taxon>Aceria</taxon>
    </lineage>
</organism>
<keyword evidence="4 7" id="KW-0862">Zinc</keyword>